<evidence type="ECO:0000256" key="4">
    <source>
        <dbReference type="ARBA" id="ARBA00022989"/>
    </source>
</evidence>
<dbReference type="InterPro" id="IPR001958">
    <property type="entry name" value="Tet-R_TetA/multi-R_MdtG-like"/>
</dbReference>
<keyword evidence="4 6" id="KW-1133">Transmembrane helix</keyword>
<dbReference type="Gene3D" id="1.20.1250.20">
    <property type="entry name" value="MFS general substrate transporter like domains"/>
    <property type="match status" value="1"/>
</dbReference>
<dbReference type="EMBL" id="JAPWTJ010000448">
    <property type="protein sequence ID" value="KAJ8978356.1"/>
    <property type="molecule type" value="Genomic_DNA"/>
</dbReference>
<dbReference type="InterPro" id="IPR036259">
    <property type="entry name" value="MFS_trans_sf"/>
</dbReference>
<evidence type="ECO:0000256" key="1">
    <source>
        <dbReference type="ARBA" id="ARBA00004141"/>
    </source>
</evidence>
<reference evidence="8" key="1">
    <citation type="journal article" date="2023" name="Insect Mol. Biol.">
        <title>Genome sequencing provides insights into the evolution of gene families encoding plant cell wall-degrading enzymes in longhorned beetles.</title>
        <authorList>
            <person name="Shin N.R."/>
            <person name="Okamura Y."/>
            <person name="Kirsch R."/>
            <person name="Pauchet Y."/>
        </authorList>
    </citation>
    <scope>NUCLEOTIDE SEQUENCE</scope>
    <source>
        <strain evidence="8">MMC_N1</strain>
    </source>
</reference>
<feature type="transmembrane region" description="Helical" evidence="6">
    <location>
        <begin position="186"/>
        <end position="208"/>
    </location>
</feature>
<feature type="domain" description="Major facilitator superfamily (MFS) profile" evidence="7">
    <location>
        <begin position="1"/>
        <end position="212"/>
    </location>
</feature>
<dbReference type="PANTHER" id="PTHR23504">
    <property type="entry name" value="MAJOR FACILITATOR SUPERFAMILY DOMAIN-CONTAINING PROTEIN 10"/>
    <property type="match status" value="1"/>
</dbReference>
<comment type="subcellular location">
    <subcellularLocation>
        <location evidence="1">Membrane</location>
        <topology evidence="1">Multi-pass membrane protein</topology>
    </subcellularLocation>
</comment>
<dbReference type="Proteomes" id="UP001162164">
    <property type="component" value="Unassembled WGS sequence"/>
</dbReference>
<feature type="transmembrane region" description="Helical" evidence="6">
    <location>
        <begin position="102"/>
        <end position="118"/>
    </location>
</feature>
<dbReference type="Pfam" id="PF07690">
    <property type="entry name" value="MFS_1"/>
    <property type="match status" value="1"/>
</dbReference>
<evidence type="ECO:0000313" key="8">
    <source>
        <dbReference type="EMBL" id="KAJ8978356.1"/>
    </source>
</evidence>
<feature type="transmembrane region" description="Helical" evidence="6">
    <location>
        <begin position="36"/>
        <end position="58"/>
    </location>
</feature>
<evidence type="ECO:0000259" key="7">
    <source>
        <dbReference type="PROSITE" id="PS50850"/>
    </source>
</evidence>
<feature type="transmembrane region" description="Helical" evidence="6">
    <location>
        <begin position="158"/>
        <end position="180"/>
    </location>
</feature>
<evidence type="ECO:0000256" key="5">
    <source>
        <dbReference type="ARBA" id="ARBA00023136"/>
    </source>
</evidence>
<gene>
    <name evidence="8" type="ORF">NQ317_002665</name>
</gene>
<keyword evidence="2" id="KW-0813">Transport</keyword>
<dbReference type="InterPro" id="IPR011701">
    <property type="entry name" value="MFS"/>
</dbReference>
<organism evidence="8 9">
    <name type="scientific">Molorchus minor</name>
    <dbReference type="NCBI Taxonomy" id="1323400"/>
    <lineage>
        <taxon>Eukaryota</taxon>
        <taxon>Metazoa</taxon>
        <taxon>Ecdysozoa</taxon>
        <taxon>Arthropoda</taxon>
        <taxon>Hexapoda</taxon>
        <taxon>Insecta</taxon>
        <taxon>Pterygota</taxon>
        <taxon>Neoptera</taxon>
        <taxon>Endopterygota</taxon>
        <taxon>Coleoptera</taxon>
        <taxon>Polyphaga</taxon>
        <taxon>Cucujiformia</taxon>
        <taxon>Chrysomeloidea</taxon>
        <taxon>Cerambycidae</taxon>
        <taxon>Lamiinae</taxon>
        <taxon>Monochamini</taxon>
        <taxon>Molorchus</taxon>
    </lineage>
</organism>
<evidence type="ECO:0000256" key="6">
    <source>
        <dbReference type="SAM" id="Phobius"/>
    </source>
</evidence>
<accession>A0ABQ9JKB9</accession>
<feature type="transmembrane region" description="Helical" evidence="6">
    <location>
        <begin position="124"/>
        <end position="146"/>
    </location>
</feature>
<feature type="transmembrane region" description="Helical" evidence="6">
    <location>
        <begin position="415"/>
        <end position="432"/>
    </location>
</feature>
<evidence type="ECO:0000256" key="3">
    <source>
        <dbReference type="ARBA" id="ARBA00022692"/>
    </source>
</evidence>
<protein>
    <recommendedName>
        <fullName evidence="7">Major facilitator superfamily (MFS) profile domain-containing protein</fullName>
    </recommendedName>
</protein>
<sequence>MKAKPKKRMVGMIIRSRKSIAKDAVVTTSGIGQPSLYHALVVIFLEFFAWGLLTMPLITVLNNTFPDHTFLMNGLIMGIKGILSFLSAPLVGALSDVCGRKLFLLVTVFFTCLPIPLMTINTFWFFAMISISGVFAVTFSVVFAYVADVTDEKERSLAYGLVSGTFAASMVISPALGAYLMERWSVSLVVALATAVAILDVFFILVAVPESLSEKVRVSPISWEQADPFSSLRNVGQDPTILLLCIAVFLSYLPEAGQYSCIFVYLKLVMGWSASMVAVFVGLVGLLAVITPALSRFQAHHHVGATLRDAPTGVVRLRHDYVDDVGAGILASMSSITYPAISAFVSVHSTPDRQGVVQGIVTGMRGLCNGLGPAMFGIIFYMFHVDLNGAENGHNATHSTPPFETYTQLVPGPPFVFGAFLVICALFVASFIPSKSQVETGIPLDTHYEIELGQKVAGTLSPLIPSRSIDAAIL</sequence>
<feature type="transmembrane region" description="Helical" evidence="6">
    <location>
        <begin position="70"/>
        <end position="90"/>
    </location>
</feature>
<keyword evidence="5 6" id="KW-0472">Membrane</keyword>
<keyword evidence="3 6" id="KW-0812">Transmembrane</keyword>
<evidence type="ECO:0000313" key="9">
    <source>
        <dbReference type="Proteomes" id="UP001162164"/>
    </source>
</evidence>
<feature type="transmembrane region" description="Helical" evidence="6">
    <location>
        <begin position="272"/>
        <end position="294"/>
    </location>
</feature>
<name>A0ABQ9JKB9_9CUCU</name>
<dbReference type="SUPFAM" id="SSF103473">
    <property type="entry name" value="MFS general substrate transporter"/>
    <property type="match status" value="1"/>
</dbReference>
<dbReference type="PROSITE" id="PS50850">
    <property type="entry name" value="MFS"/>
    <property type="match status" value="1"/>
</dbReference>
<dbReference type="PANTHER" id="PTHR23504:SF1">
    <property type="entry name" value="GH21943P-RELATED"/>
    <property type="match status" value="1"/>
</dbReference>
<dbReference type="InterPro" id="IPR020846">
    <property type="entry name" value="MFS_dom"/>
</dbReference>
<proteinExistence type="predicted"/>
<feature type="transmembrane region" description="Helical" evidence="6">
    <location>
        <begin position="366"/>
        <end position="383"/>
    </location>
</feature>
<dbReference type="PRINTS" id="PR01035">
    <property type="entry name" value="TCRTETA"/>
</dbReference>
<keyword evidence="9" id="KW-1185">Reference proteome</keyword>
<comment type="caution">
    <text evidence="8">The sequence shown here is derived from an EMBL/GenBank/DDBJ whole genome shotgun (WGS) entry which is preliminary data.</text>
</comment>
<evidence type="ECO:0000256" key="2">
    <source>
        <dbReference type="ARBA" id="ARBA00022448"/>
    </source>
</evidence>